<name>A0A8H2X4N6_9AGAM</name>
<evidence type="ECO:0000313" key="1">
    <source>
        <dbReference type="EMBL" id="CAE6416387.1"/>
    </source>
</evidence>
<dbReference type="AlphaFoldDB" id="A0A8H2X4N6"/>
<dbReference type="EMBL" id="CAJMWX010000409">
    <property type="protein sequence ID" value="CAE6416387.1"/>
    <property type="molecule type" value="Genomic_DNA"/>
</dbReference>
<comment type="caution">
    <text evidence="1">The sequence shown here is derived from an EMBL/GenBank/DDBJ whole genome shotgun (WGS) entry which is preliminary data.</text>
</comment>
<sequence length="121" mass="13345">RPVNFKPILASDLESRYSPIAAAAFVLISFPVPQCIPDQYHLRQGVNATNQPSTCKLSLTQRFNKNTNTSCAPSAAGMTISITLYNIATEGHTAESKPVITVHVKGVVEQVLYHRKIWFCD</sequence>
<gene>
    <name evidence="1" type="ORF">RDB_LOCUS17232</name>
</gene>
<proteinExistence type="predicted"/>
<dbReference type="Proteomes" id="UP000663888">
    <property type="component" value="Unassembled WGS sequence"/>
</dbReference>
<organism evidence="1 2">
    <name type="scientific">Rhizoctonia solani</name>
    <dbReference type="NCBI Taxonomy" id="456999"/>
    <lineage>
        <taxon>Eukaryota</taxon>
        <taxon>Fungi</taxon>
        <taxon>Dikarya</taxon>
        <taxon>Basidiomycota</taxon>
        <taxon>Agaricomycotina</taxon>
        <taxon>Agaricomycetes</taxon>
        <taxon>Cantharellales</taxon>
        <taxon>Ceratobasidiaceae</taxon>
        <taxon>Rhizoctonia</taxon>
    </lineage>
</organism>
<accession>A0A8H2X4N6</accession>
<feature type="non-terminal residue" evidence="1">
    <location>
        <position position="121"/>
    </location>
</feature>
<reference evidence="1" key="1">
    <citation type="submission" date="2021-01" db="EMBL/GenBank/DDBJ databases">
        <authorList>
            <person name="Kaushik A."/>
        </authorList>
    </citation>
    <scope>NUCLEOTIDE SEQUENCE</scope>
    <source>
        <strain evidence="1">AG4-R118</strain>
    </source>
</reference>
<protein>
    <submittedName>
        <fullName evidence="1">Uncharacterized protein</fullName>
    </submittedName>
</protein>
<evidence type="ECO:0000313" key="2">
    <source>
        <dbReference type="Proteomes" id="UP000663888"/>
    </source>
</evidence>